<accession>A0A7X3KB21</accession>
<keyword evidence="4" id="KW-1185">Reference proteome</keyword>
<keyword evidence="2" id="KW-0732">Signal</keyword>
<feature type="region of interest" description="Disordered" evidence="1">
    <location>
        <begin position="146"/>
        <end position="167"/>
    </location>
</feature>
<dbReference type="Proteomes" id="UP000443353">
    <property type="component" value="Unassembled WGS sequence"/>
</dbReference>
<sequence>MTKKDFFAGTRTLILLALLPFHAQASDCDSNFSSSGNLLTGKTYKTFAELPDVSANSVYLAAYLSIAKQGFVIRQSDSTARVISAQTSNSARGREALLNATVEPSPKGAVISLTFATPAGAFSPEASVKDEFCKIVQAAAVPQQETARAAAPQATSPADDRDAPGTRADMAPGEICLANACLGMSLEEAAKLSLNPQSTGSVSRANFGPINGRSGYYGLDANGKLVGMKSLAVDRVWIQQFLQTMRTMCQVPTQLGAEVTASDGTPIGLVFVLRQRNGKVEYGLHSISRALPENMSATERKNFENEVRHRYGAAFVDSTDIRNAAAAYNGNNAEPVVLLSPHHLQLVGPRGPKVDTQLMEQPGCSNKVSLD</sequence>
<feature type="compositionally biased region" description="Low complexity" evidence="1">
    <location>
        <begin position="146"/>
        <end position="157"/>
    </location>
</feature>
<dbReference type="AlphaFoldDB" id="A0A7X3KB21"/>
<dbReference type="RefSeq" id="WP_160410588.1">
    <property type="nucleotide sequence ID" value="NZ_WSES01000010.1"/>
</dbReference>
<evidence type="ECO:0000313" key="4">
    <source>
        <dbReference type="Proteomes" id="UP000443353"/>
    </source>
</evidence>
<feature type="signal peptide" evidence="2">
    <location>
        <begin position="1"/>
        <end position="25"/>
    </location>
</feature>
<comment type="caution">
    <text evidence="3">The sequence shown here is derived from an EMBL/GenBank/DDBJ whole genome shotgun (WGS) entry which is preliminary data.</text>
</comment>
<dbReference type="EMBL" id="WSES01000010">
    <property type="protein sequence ID" value="MVW63965.1"/>
    <property type="molecule type" value="Genomic_DNA"/>
</dbReference>
<gene>
    <name evidence="3" type="ORF">GPY61_28955</name>
</gene>
<evidence type="ECO:0000313" key="3">
    <source>
        <dbReference type="EMBL" id="MVW63965.1"/>
    </source>
</evidence>
<protein>
    <submittedName>
        <fullName evidence="3">Uncharacterized protein</fullName>
    </submittedName>
</protein>
<organism evidence="3 4">
    <name type="scientific">Massilia cellulosiltytica</name>
    <dbReference type="NCBI Taxonomy" id="2683234"/>
    <lineage>
        <taxon>Bacteria</taxon>
        <taxon>Pseudomonadati</taxon>
        <taxon>Pseudomonadota</taxon>
        <taxon>Betaproteobacteria</taxon>
        <taxon>Burkholderiales</taxon>
        <taxon>Oxalobacteraceae</taxon>
        <taxon>Telluria group</taxon>
        <taxon>Massilia</taxon>
    </lineage>
</organism>
<evidence type="ECO:0000256" key="2">
    <source>
        <dbReference type="SAM" id="SignalP"/>
    </source>
</evidence>
<feature type="chain" id="PRO_5031088563" evidence="2">
    <location>
        <begin position="26"/>
        <end position="371"/>
    </location>
</feature>
<name>A0A7X3KB21_9BURK</name>
<reference evidence="3 4" key="1">
    <citation type="submission" date="2019-12" db="EMBL/GenBank/DDBJ databases">
        <authorList>
            <person name="Li C."/>
            <person name="Zhao J."/>
        </authorList>
    </citation>
    <scope>NUCLEOTIDE SEQUENCE [LARGE SCALE GENOMIC DNA]</scope>
    <source>
        <strain evidence="3 4">NEAU-DD11</strain>
    </source>
</reference>
<proteinExistence type="predicted"/>
<evidence type="ECO:0000256" key="1">
    <source>
        <dbReference type="SAM" id="MobiDB-lite"/>
    </source>
</evidence>